<evidence type="ECO:0000256" key="1">
    <source>
        <dbReference type="SAM" id="Phobius"/>
    </source>
</evidence>
<evidence type="ECO:0008006" key="5">
    <source>
        <dbReference type="Google" id="ProtNLM"/>
    </source>
</evidence>
<dbReference type="EMBL" id="OOIP01000001">
    <property type="protein sequence ID" value="SPO35120.1"/>
    <property type="molecule type" value="Genomic_DNA"/>
</dbReference>
<dbReference type="Proteomes" id="UP000323386">
    <property type="component" value="Unassembled WGS sequence"/>
</dbReference>
<dbReference type="OrthoDB" id="10029326at2759"/>
<feature type="chain" id="PRO_5022778114" description="Protein BIG1" evidence="2">
    <location>
        <begin position="26"/>
        <end position="284"/>
    </location>
</feature>
<keyword evidence="1" id="KW-0472">Membrane</keyword>
<feature type="transmembrane region" description="Helical" evidence="1">
    <location>
        <begin position="240"/>
        <end position="264"/>
    </location>
</feature>
<sequence>MKASIFSTLSLGLLATLTQTATAAARSPVLVFGSSQTGPDLLPSLGPSSSLSALASRLLSHKTESRGSCAVDTFVVVEADHLDRSSFTGLRHGADSLRQRALSAPAQLTFDANEGTDLAFENDLVQRLQKACGGQPKQVQLALGDHVRGTELSTGGVIKVHVQDLKGQEASLLTTLAAIDAAYPRNVVIVAAPSARRLSKRQFPNLGDLTELKKDDKNGTWTEPEGSVFARYQLFSSAQILILLVVFAVLVPATFVVIGQLATVQVPDQIGVRKDPITGDKKSQ</sequence>
<protein>
    <recommendedName>
        <fullName evidence="5">Protein BIG1</fullName>
    </recommendedName>
</protein>
<organism evidence="3 4">
    <name type="scientific">Pseudozyma flocculosa</name>
    <dbReference type="NCBI Taxonomy" id="84751"/>
    <lineage>
        <taxon>Eukaryota</taxon>
        <taxon>Fungi</taxon>
        <taxon>Dikarya</taxon>
        <taxon>Basidiomycota</taxon>
        <taxon>Ustilaginomycotina</taxon>
        <taxon>Ustilaginomycetes</taxon>
        <taxon>Ustilaginales</taxon>
        <taxon>Ustilaginaceae</taxon>
        <taxon>Pseudozyma</taxon>
    </lineage>
</organism>
<evidence type="ECO:0000313" key="3">
    <source>
        <dbReference type="EMBL" id="SPO35120.1"/>
    </source>
</evidence>
<keyword evidence="2" id="KW-0732">Signal</keyword>
<keyword evidence="1" id="KW-0812">Transmembrane</keyword>
<dbReference type="AlphaFoldDB" id="A0A5C3ETF1"/>
<name>A0A5C3ETF1_9BASI</name>
<evidence type="ECO:0000313" key="4">
    <source>
        <dbReference type="Proteomes" id="UP000323386"/>
    </source>
</evidence>
<keyword evidence="1" id="KW-1133">Transmembrane helix</keyword>
<gene>
    <name evidence="3" type="ORF">PSFLO_00591</name>
</gene>
<evidence type="ECO:0000256" key="2">
    <source>
        <dbReference type="SAM" id="SignalP"/>
    </source>
</evidence>
<proteinExistence type="predicted"/>
<accession>A0A5C3ETF1</accession>
<feature type="signal peptide" evidence="2">
    <location>
        <begin position="1"/>
        <end position="25"/>
    </location>
</feature>
<reference evidence="3 4" key="1">
    <citation type="submission" date="2018-03" db="EMBL/GenBank/DDBJ databases">
        <authorList>
            <person name="Guldener U."/>
        </authorList>
    </citation>
    <scope>NUCLEOTIDE SEQUENCE [LARGE SCALE GENOMIC DNA]</scope>
    <source>
        <strain evidence="3 4">DAOM196992</strain>
    </source>
</reference>
<keyword evidence="4" id="KW-1185">Reference proteome</keyword>